<dbReference type="Pfam" id="PF12222">
    <property type="entry name" value="PNGaseA"/>
    <property type="match status" value="1"/>
</dbReference>
<dbReference type="Pfam" id="PF25156">
    <property type="entry name" value="PNGase_A_C"/>
    <property type="match status" value="1"/>
</dbReference>
<evidence type="ECO:0000259" key="1">
    <source>
        <dbReference type="Pfam" id="PF12222"/>
    </source>
</evidence>
<gene>
    <name evidence="2" type="ORF">I7I52_11942</name>
</gene>
<dbReference type="OrthoDB" id="1612078at2759"/>
<name>A0A8H7YF13_AJECA</name>
<dbReference type="PANTHER" id="PTHR31104">
    <property type="entry name" value="PEPTIDE-N4-(N-ACETYL-BETA-GLUCOSAMINYL)ASPARAGINE AMIDASE A PROTEIN"/>
    <property type="match status" value="1"/>
</dbReference>
<protein>
    <submittedName>
        <fullName evidence="2">Peptide-N4-(N-acetyl-beta-glucosaminyl)asparagine amidase A</fullName>
    </submittedName>
</protein>
<accession>A0A8H7YF13</accession>
<dbReference type="VEuPathDB" id="FungiDB:I7I52_11942"/>
<evidence type="ECO:0000313" key="3">
    <source>
        <dbReference type="Proteomes" id="UP000670092"/>
    </source>
</evidence>
<sequence length="686" mass="75629">MGAKRQGLKNLARVQDLNRNNTSFCRRPTYALCVFTVLFMLFCRGHASPNPVSPDEEILRLNATQLRVFQVYKPVPDEPSPEIPGGCNAKILLMRHEFGSSYGHPFVGNYVPPRCDFDTVIMTMTVTSKGRQFDRLALMFLGDTEVFRTSTAEPTTNGIIWTYIKDMSLYKALWAKPQKLIFDLGNLINDKYTGPFDVTLTAKFSLKFHEIRAADIILPISARRSVADSPSGFHIPDDNATVTHIIPPDVSRATVSISACGQSTEEFWYSNVLSSDVLTFNKTAGPLYGYSSFREIQLFIDDQMAGVVWPFPIIFTGGISPGFWKPIVGIDAFDLREPEIDITPFLPVLADGQSHSFTIKVVGLGDVENGVAEISETVGSYWVVTGKIFIYLDGERGLVDQSTINRRGDLVPVVSTKFGSDISHEWQQNPTTGMNETLSHTIRISRSLSVTSPSSQWTQSLSFSNSGTFSEQGQTQLIKQVTDATSESLDLMGEKDLVISRVASSYPLEVCSTYQSNPNGLEINASLSRGLQFSYQSDVSYYSPYTLTTGSSEYDARQFGKATYRSMSKGSSSSTGDTLEIFKEKSAGATFDVRIRAVNGTVVKEDEQPLVLNQWLNEDVLAGRGSIKAILGRGPGKANIERLLSGRQHHACMDGHPCPYLKQGVQTLRADCSSPVIPCPQKPGPY</sequence>
<dbReference type="Proteomes" id="UP000670092">
    <property type="component" value="Unassembled WGS sequence"/>
</dbReference>
<dbReference type="EMBL" id="JAEVHI010000006">
    <property type="protein sequence ID" value="KAG5288447.1"/>
    <property type="molecule type" value="Genomic_DNA"/>
</dbReference>
<feature type="domain" description="Peptide N-acetyl-beta-D-glucosaminyl asparaginase amidase A N-terminal" evidence="1">
    <location>
        <begin position="84"/>
        <end position="397"/>
    </location>
</feature>
<proteinExistence type="predicted"/>
<reference evidence="2 3" key="1">
    <citation type="submission" date="2021-01" db="EMBL/GenBank/DDBJ databases">
        <title>Chromosome-level genome assembly of a human fungal pathogen reveals clustering of transcriptionally co-regulated genes.</title>
        <authorList>
            <person name="Voorhies M."/>
            <person name="Cohen S."/>
            <person name="Shea T.P."/>
            <person name="Petrus S."/>
            <person name="Munoz J.F."/>
            <person name="Poplawski S."/>
            <person name="Goldman W.E."/>
            <person name="Michael T."/>
            <person name="Cuomo C.A."/>
            <person name="Sil A."/>
            <person name="Beyhan S."/>
        </authorList>
    </citation>
    <scope>NUCLEOTIDE SEQUENCE [LARGE SCALE GENOMIC DNA]</scope>
    <source>
        <strain evidence="2 3">G184AR</strain>
    </source>
</reference>
<evidence type="ECO:0000313" key="2">
    <source>
        <dbReference type="EMBL" id="KAG5288447.1"/>
    </source>
</evidence>
<dbReference type="AlphaFoldDB" id="A0A8H7YF13"/>
<comment type="caution">
    <text evidence="2">The sequence shown here is derived from an EMBL/GenBank/DDBJ whole genome shotgun (WGS) entry which is preliminary data.</text>
</comment>
<dbReference type="InterPro" id="IPR056948">
    <property type="entry name" value="PNGaseA_N"/>
</dbReference>
<organism evidence="2 3">
    <name type="scientific">Ajellomyces capsulatus</name>
    <name type="common">Darling's disease fungus</name>
    <name type="synonym">Histoplasma capsulatum</name>
    <dbReference type="NCBI Taxonomy" id="5037"/>
    <lineage>
        <taxon>Eukaryota</taxon>
        <taxon>Fungi</taxon>
        <taxon>Dikarya</taxon>
        <taxon>Ascomycota</taxon>
        <taxon>Pezizomycotina</taxon>
        <taxon>Eurotiomycetes</taxon>
        <taxon>Eurotiomycetidae</taxon>
        <taxon>Onygenales</taxon>
        <taxon>Ajellomycetaceae</taxon>
        <taxon>Histoplasma</taxon>
    </lineage>
</organism>
<dbReference type="InterPro" id="IPR021102">
    <property type="entry name" value="PNGase_A"/>
</dbReference>